<dbReference type="EMBL" id="JASBWS010000101">
    <property type="protein sequence ID" value="KAJ9097570.1"/>
    <property type="molecule type" value="Genomic_DNA"/>
</dbReference>
<keyword evidence="2" id="KW-1185">Reference proteome</keyword>
<proteinExistence type="predicted"/>
<comment type="caution">
    <text evidence="1">The sequence shown here is derived from an EMBL/GenBank/DDBJ whole genome shotgun (WGS) entry which is preliminary data.</text>
</comment>
<evidence type="ECO:0000313" key="1">
    <source>
        <dbReference type="EMBL" id="KAJ9097570.1"/>
    </source>
</evidence>
<name>A0ACC2VDU1_9TREE</name>
<accession>A0ACC2VDU1</accession>
<reference evidence="1" key="1">
    <citation type="submission" date="2023-04" db="EMBL/GenBank/DDBJ databases">
        <title>Draft Genome sequencing of Naganishia species isolated from polar environments using Oxford Nanopore Technology.</title>
        <authorList>
            <person name="Leo P."/>
            <person name="Venkateswaran K."/>
        </authorList>
    </citation>
    <scope>NUCLEOTIDE SEQUENCE</scope>
    <source>
        <strain evidence="1">MNA-CCFEE 5262</strain>
    </source>
</reference>
<protein>
    <submittedName>
        <fullName evidence="1">Uncharacterized protein</fullName>
    </submittedName>
</protein>
<evidence type="ECO:0000313" key="2">
    <source>
        <dbReference type="Proteomes" id="UP001230649"/>
    </source>
</evidence>
<organism evidence="1 2">
    <name type="scientific">Naganishia adeliensis</name>
    <dbReference type="NCBI Taxonomy" id="92952"/>
    <lineage>
        <taxon>Eukaryota</taxon>
        <taxon>Fungi</taxon>
        <taxon>Dikarya</taxon>
        <taxon>Basidiomycota</taxon>
        <taxon>Agaricomycotina</taxon>
        <taxon>Tremellomycetes</taxon>
        <taxon>Filobasidiales</taxon>
        <taxon>Filobasidiaceae</taxon>
        <taxon>Naganishia</taxon>
    </lineage>
</organism>
<gene>
    <name evidence="1" type="ORF">QFC20_006145</name>
</gene>
<dbReference type="Proteomes" id="UP001230649">
    <property type="component" value="Unassembled WGS sequence"/>
</dbReference>
<sequence length="2608" mass="289266">MSGVSRSPETEKRRDRDKPREKGKEKAIDPLVRVPPVDVPPVSASAAQAPTVREDRSPSFELIEPTLRTTPSAPYSRAIPPKVKLKTALQPVIHDLSQKKRLQASSAGPLRNAGRSGGGSNVASLSVGATSSRSKHAATPVAASAPITNPTPRSTSSGVTSVPAAPSATAHAPASKEVVPSAVAVPRDTTVGTSKARTASTFSEVAPTPTVPAEQTALDPPSRSSDMETNIDPVGSAASPPPPDHAAGGSATPPPASTPPRSSVPPTSCAPTTSSAPPKPSVSAASAAAAAVIAAWNARFSPQVDDRLFSPNRRVPPPNRTVSPVLIPIPAAEPIQPPGIPAPTVPVPTTTNTAPVSPVAAPPPLAAPHPRVAPIGPKKRLSSAMRPVIHDLSSKSRARQGVPEKLGGGDGAASVAGRGEQVGDSGARDVMGNGSKRNGSAAKESGASPARTREPNDQRRPIGTNGSTPSSSRRKEPLTRASGSTATEKDSVSVDGQDWRKKESRRKIMTHHHQGESHDEKKIRISDESPRQRMDVDPYAEELRVDPPSDEDYAPPSTRKELRGRAVREVESASPVRRRRDVGRWVLEREVPLASDQDRRPVSSRKETRRAPGPEISNRRKDVDQDLDQDMEESKKSSSLDHEQLSPSRRKDTHGTEVQTSQSSRRWRDVDEAFEEPIISDQDEQPQQTSKASRLNEKRPEELSRLRKDGKRAPEEPSVSAPSEQQSPSASSRTKIPAPSEPPLAPAPSSSRSKESRRPAPVPRSRAMRLEAEQETHSRRPLSKEVHDEVAPAIPEDEDGPQRRSGSRTTVPRLSVQMQEQQTSPSSPERPSTSRPVAQSPITQEQRTPLPPPPVVRSANNNFQDYLQRSQIGKKGGGPPRPPPVVEKRKRVDETPREVSAPKDKGTARNEAEPLSHWTVEIDAEPALPSPRLPTPPALSQTLPPPPPVTKEKTRSTSARTSMSVATQSREPSTKALLLAEKQAQVAQLIDEHDTVLREMFHLEMFKTMVVGYDPKVAKKETSNVWKEWQAPFDLINKFITSQTEAFEVDPDVRASSRRTTRRKMEEQVNNLPLEVLLGIPPSLRIVKEETQVEGEDVEMEQVEERRSTREVRGGGGNTRHEERMEVIEELPPPPRAKTRESSKRKPTPITVESATPTPTTASFTISPVQPRPSKKRRIATPSDVADEFQIDLEVSHRRTVVPSAPEAAKGRTTRGKPAPVQVYSLPPAPPPRYTCPEQFPAHRPPAVPAAHIIFASPKLTAFPRSNDVASIFPTEVLTSFVMLEADGDLLTTEDLRRMAEAQVDVVNTEDGNVSAPRHHAPRTRHDVTVEHALRFRTYMLREQKYRISQKKKIVKAVDGYWSGIASVEERRRKEEERRIRTGAREIAKLVKSKWKLAVKVIHMRKQAEAKVEQERLGREQLKKILERSENMLKNRKKEKGKPRREDSETSMAFPPEQFSPEPTIYELYAGEIADDLDAHDTDDEALAEMDIEEEKAAKTYEESGAADNRSRAEIASTVLEPVDELPDDGIFIDIPRLTEDERRTYSRVDLDEHLALPKGDLVAPIRSHDFEGVTVPSSIFWLDASHSLAPIPENLEVESNFGKQVVNPDSHANDSNFSITADLEDEDRRYDEEMLAEDAQIADSDDEDEGLLRDAELPIEELLARYGYKVDGNSGAPMELDDSTSHPVDAAAGSDDSADSDDGDDRENIDESVAAASEASNESETGSVTDVEQSAALPFLLRANLRPYQRDGLTWLARLYREKTNAILADEMGLGKTLQTIALLAHLACDYQEWGPHLIIVPTSVILNWEMEFKKFLPGFKVLTYYGNQQERKDKRKGWFAPHAFQVCITSYQIAIADQAMLRRRHWQYLILDEAHNIKNFKSQRWQTLLGFKSERRLLLTGTPLQNNLMELWSLMYFLMPSGLSDDLSHGGEFANHQEFSEWFSNPMDKAIESGDGISPEARETVNRLHVILRPFILRRLKAEVEKQLPAKFEHTLYCNLSKRQQYLYDEFMSRSSTRQSLVSGGYLGIANCLMQLRKVCNHPDLFEVRPIATSFAMKQSVVSPFLGSFAAFEGAAREKVGESQLYTFATYQDCGISTSIAAEAAARLDATELLPLEQKHQGTANIPPKDTRTVEGWKRYRAYELDLAKQQRWTRLRETNRSRCSSRPLICFDMLRSVRVCKEYPEIKFFGDIVMSNAQRLEWAWPVIQQYAVIPPRVTALEPSLVFSEQTQQLLQTEIFHSAASILHPAAVKLQIAFPDKTLLQYDCGKLQMLAGMLKKLQAGGHRVLIFTQMTKMLDILELFLSHAGYRYSRLDGSTKVEDRLLVTERFNNDPRIFAFIASTRSGGVGINLTGADTVIFYDNEFNPAMDKQAMDRAHRIGQTREVNIYRLVTRHTVEENMLKKANQKRLLDDVVMQEGNFTTDYLSNNASKGRSDLRDLLGEDAYNSLEMDRLQQKGEASGNRTRATSVATVDEREMQHALEQVQDTEDIEAGREAAKEIELDDTDFNGDFDKNAAQDPDGQTSTRGTPKKSRSASMTAKGQVNGTPDDGRPTSDGEIGNDEHDEGMEGMQQDVGSEDEEMEDDAGAIDDYMLRLVEWDWSYFV</sequence>